<comment type="caution">
    <text evidence="1">The sequence shown here is derived from an EMBL/GenBank/DDBJ whole genome shotgun (WGS) entry which is preliminary data.</text>
</comment>
<sequence>MRQILSVQLLALSFIRYILYHFELQTKAGIFYSREATSQVAMPAWIFGNCREGQIPRSLLRWNFDAPSALLRGI</sequence>
<evidence type="ECO:0000313" key="2">
    <source>
        <dbReference type="Proteomes" id="UP000474104"/>
    </source>
</evidence>
<dbReference type="Proteomes" id="UP000474104">
    <property type="component" value="Unassembled WGS sequence"/>
</dbReference>
<dbReference type="EMBL" id="VIRB01000055">
    <property type="protein sequence ID" value="NDO68701.1"/>
    <property type="molecule type" value="Genomic_DNA"/>
</dbReference>
<dbReference type="AlphaFoldDB" id="A0A9X5C6K9"/>
<protein>
    <submittedName>
        <fullName evidence="1">Uncharacterized protein</fullName>
    </submittedName>
</protein>
<name>A0A9X5C6K9_9FIRM</name>
<proteinExistence type="predicted"/>
<reference evidence="1 2" key="1">
    <citation type="submission" date="2019-07" db="EMBL/GenBank/DDBJ databases">
        <title>Draft genome sequences of 15 bacterial species constituting the stable defined intestinal microbiota of the GM15 gnotobiotic mouse model.</title>
        <authorList>
            <person name="Elie C."/>
            <person name="Mathieu A."/>
            <person name="Saliou A."/>
            <person name="Darnaud M."/>
            <person name="Leulier F."/>
            <person name="Tamellini A."/>
        </authorList>
    </citation>
    <scope>NUCLEOTIDE SEQUENCE [LARGE SCALE GENOMIC DNA]</scope>
    <source>
        <strain evidence="2">ASF 502</strain>
    </source>
</reference>
<dbReference type="RefSeq" id="WP_157404198.1">
    <property type="nucleotide sequence ID" value="NZ_VIRB01000055.1"/>
</dbReference>
<accession>A0A9X5C6K9</accession>
<gene>
    <name evidence="1" type="ORF">FMM80_08415</name>
</gene>
<evidence type="ECO:0000313" key="1">
    <source>
        <dbReference type="EMBL" id="NDO68701.1"/>
    </source>
</evidence>
<organism evidence="1 2">
    <name type="scientific">Schaedlerella arabinosiphila</name>
    <dbReference type="NCBI Taxonomy" id="2044587"/>
    <lineage>
        <taxon>Bacteria</taxon>
        <taxon>Bacillati</taxon>
        <taxon>Bacillota</taxon>
        <taxon>Clostridia</taxon>
        <taxon>Lachnospirales</taxon>
        <taxon>Lachnospiraceae</taxon>
        <taxon>Schaedlerella</taxon>
    </lineage>
</organism>